<proteinExistence type="predicted"/>
<evidence type="ECO:0000313" key="2">
    <source>
        <dbReference type="WBParaSite" id="PS1159_v2.g16015.t1"/>
    </source>
</evidence>
<sequence>NFQTSYCGAYDASCKPFIYGKRITIIVEEINCPTFIKNAKIYYPPTTSTTSLPSTKSVAPSETSEGSNEWYIWVIFGVAFVLLIGIIIAIFVSEDVPELKLDPKPETKPKTPAEEIAPPPKAAKKSKKKTKKSKKEKKQKTPVKKDTVDDLIPLEAHVVYAADVVTPSMEPDSVVPPPPPPPPPPQIKSSGHPLKCLTPEQVLDEDYYSPKVIRWIKSRSSKSGASNRKSIDPPPIIIKNVIMKLEPHYASLQRWKKSALEESEWKEFEHKESQATLKEKGAEFRRNGKAAKKFPASVYQYLEDSKTPEYIRYTAMGSEIG</sequence>
<dbReference type="WBParaSite" id="PS1159_v2.g16015.t1">
    <property type="protein sequence ID" value="PS1159_v2.g16015.t1"/>
    <property type="gene ID" value="PS1159_v2.g16015"/>
</dbReference>
<protein>
    <submittedName>
        <fullName evidence="2">Uncharacterized protein</fullName>
    </submittedName>
</protein>
<accession>A0AC35FCI2</accession>
<evidence type="ECO:0000313" key="1">
    <source>
        <dbReference type="Proteomes" id="UP000887580"/>
    </source>
</evidence>
<dbReference type="Proteomes" id="UP000887580">
    <property type="component" value="Unplaced"/>
</dbReference>
<organism evidence="1 2">
    <name type="scientific">Panagrolaimus sp. PS1159</name>
    <dbReference type="NCBI Taxonomy" id="55785"/>
    <lineage>
        <taxon>Eukaryota</taxon>
        <taxon>Metazoa</taxon>
        <taxon>Ecdysozoa</taxon>
        <taxon>Nematoda</taxon>
        <taxon>Chromadorea</taxon>
        <taxon>Rhabditida</taxon>
        <taxon>Tylenchina</taxon>
        <taxon>Panagrolaimomorpha</taxon>
        <taxon>Panagrolaimoidea</taxon>
        <taxon>Panagrolaimidae</taxon>
        <taxon>Panagrolaimus</taxon>
    </lineage>
</organism>
<reference evidence="2" key="1">
    <citation type="submission" date="2022-11" db="UniProtKB">
        <authorList>
            <consortium name="WormBaseParasite"/>
        </authorList>
    </citation>
    <scope>IDENTIFICATION</scope>
</reference>
<name>A0AC35FCI2_9BILA</name>